<protein>
    <recommendedName>
        <fullName evidence="1">DUF5720 domain-containing protein</fullName>
    </recommendedName>
</protein>
<evidence type="ECO:0000259" key="1">
    <source>
        <dbReference type="Pfam" id="PF18987"/>
    </source>
</evidence>
<dbReference type="EMBL" id="CACRSQ010000002">
    <property type="protein sequence ID" value="VYS83200.1"/>
    <property type="molecule type" value="Genomic_DNA"/>
</dbReference>
<dbReference type="AlphaFoldDB" id="A0A6N2RUH9"/>
<gene>
    <name evidence="2" type="ORF">ACLFYP115_00590</name>
</gene>
<evidence type="ECO:0000313" key="2">
    <source>
        <dbReference type="EMBL" id="VYS83200.1"/>
    </source>
</evidence>
<organism evidence="2">
    <name type="scientific">Anaerostipes caccae</name>
    <dbReference type="NCBI Taxonomy" id="105841"/>
    <lineage>
        <taxon>Bacteria</taxon>
        <taxon>Bacillati</taxon>
        <taxon>Bacillota</taxon>
        <taxon>Clostridia</taxon>
        <taxon>Lachnospirales</taxon>
        <taxon>Lachnospiraceae</taxon>
        <taxon>Anaerostipes</taxon>
    </lineage>
</organism>
<reference evidence="2" key="1">
    <citation type="submission" date="2019-11" db="EMBL/GenBank/DDBJ databases">
        <authorList>
            <person name="Feng L."/>
        </authorList>
    </citation>
    <scope>NUCLEOTIDE SEQUENCE</scope>
    <source>
        <strain evidence="2">AcaccaeLFYP115</strain>
    </source>
</reference>
<feature type="domain" description="DUF5720" evidence="1">
    <location>
        <begin position="17"/>
        <end position="108"/>
    </location>
</feature>
<accession>A0A6N2RUH9</accession>
<proteinExistence type="predicted"/>
<dbReference type="Pfam" id="PF18987">
    <property type="entry name" value="DUF5720"/>
    <property type="match status" value="1"/>
</dbReference>
<sequence>MSVFSFGREVIANVSISIHELLAVARESEGVKAVQGDAMLCEKRFAPDTRHMVEFLVLKQTEQFGEVGIYHRYFLTKKAYYEMVELQNQGILRFQRQALVLEGTLHYLPVQTFFQD</sequence>
<name>A0A6N2RUH9_9FIRM</name>
<dbReference type="InterPro" id="IPR043778">
    <property type="entry name" value="DUF5720"/>
</dbReference>